<name>A0A3N4YRV9_9MICO</name>
<keyword evidence="4" id="KW-1185">Reference proteome</keyword>
<accession>A0A3N4YRV9</accession>
<organism evidence="3 4">
    <name type="scientific">Myceligenerans xiligouense</name>
    <dbReference type="NCBI Taxonomy" id="253184"/>
    <lineage>
        <taxon>Bacteria</taxon>
        <taxon>Bacillati</taxon>
        <taxon>Actinomycetota</taxon>
        <taxon>Actinomycetes</taxon>
        <taxon>Micrococcales</taxon>
        <taxon>Promicromonosporaceae</taxon>
        <taxon>Myceligenerans</taxon>
    </lineage>
</organism>
<comment type="caution">
    <text evidence="3">The sequence shown here is derived from an EMBL/GenBank/DDBJ whole genome shotgun (WGS) entry which is preliminary data.</text>
</comment>
<dbReference type="EMBL" id="RKQZ01000001">
    <property type="protein sequence ID" value="RPF22947.1"/>
    <property type="molecule type" value="Genomic_DNA"/>
</dbReference>
<dbReference type="AlphaFoldDB" id="A0A3N4YRV9"/>
<evidence type="ECO:0000313" key="4">
    <source>
        <dbReference type="Proteomes" id="UP000280501"/>
    </source>
</evidence>
<feature type="compositionally biased region" description="Gly residues" evidence="1">
    <location>
        <begin position="112"/>
        <end position="123"/>
    </location>
</feature>
<feature type="region of interest" description="Disordered" evidence="1">
    <location>
        <begin position="702"/>
        <end position="764"/>
    </location>
</feature>
<feature type="transmembrane region" description="Helical" evidence="2">
    <location>
        <begin position="47"/>
        <end position="68"/>
    </location>
</feature>
<evidence type="ECO:0000256" key="2">
    <source>
        <dbReference type="SAM" id="Phobius"/>
    </source>
</evidence>
<feature type="region of interest" description="Disordered" evidence="1">
    <location>
        <begin position="1"/>
        <end position="27"/>
    </location>
</feature>
<keyword evidence="2" id="KW-0812">Transmembrane</keyword>
<protein>
    <submittedName>
        <fullName evidence="3">Uncharacterized protein</fullName>
    </submittedName>
</protein>
<reference evidence="3 4" key="1">
    <citation type="submission" date="2018-11" db="EMBL/GenBank/DDBJ databases">
        <title>Sequencing the genomes of 1000 actinobacteria strains.</title>
        <authorList>
            <person name="Klenk H.-P."/>
        </authorList>
    </citation>
    <scope>NUCLEOTIDE SEQUENCE [LARGE SCALE GENOMIC DNA]</scope>
    <source>
        <strain evidence="3 4">DSM 15700</strain>
    </source>
</reference>
<feature type="compositionally biased region" description="Basic and acidic residues" evidence="1">
    <location>
        <begin position="739"/>
        <end position="749"/>
    </location>
</feature>
<feature type="region of interest" description="Disordered" evidence="1">
    <location>
        <begin position="88"/>
        <end position="141"/>
    </location>
</feature>
<evidence type="ECO:0000256" key="1">
    <source>
        <dbReference type="SAM" id="MobiDB-lite"/>
    </source>
</evidence>
<dbReference type="Proteomes" id="UP000280501">
    <property type="component" value="Unassembled WGS sequence"/>
</dbReference>
<keyword evidence="2" id="KW-1133">Transmembrane helix</keyword>
<keyword evidence="2" id="KW-0472">Membrane</keyword>
<feature type="region of interest" description="Disordered" evidence="1">
    <location>
        <begin position="205"/>
        <end position="233"/>
    </location>
</feature>
<sequence length="860" mass="92827">MNCENVPYPEPVTKDTTLSHRPSTARRHLRDRLEGHSDESGQAMPDYVGVIGLLMLVVGVVVAAATPVGADVTEQLVCAVSPIVKEDVQDDCGDGQGPGSGDRDGDGDDGGGRGGGGGGGGGKVDVPDDGYDPPAGDCEQDVTFDTVDTDLSDWDTSVVQIGCEWFPVPTICFSANMPDGFLDRDSGERVYRGDEIQDLVDCVTGGRDDPSGDPNDENCANGVPSSGEIDPDAPPVVQIGCRELPVPRGCEDEWAAYEDAEPGKERAGVSGSLANCVAETYDSIEIPCVVEATGHVDETNTSFLFFRWGNSNGTLIEKLGDGRIRIHILRGLEFGAGIAAEDVGGTPVKFDIAGITGYSKDKTYEFADMDKAQEWIDWYKRYNRLEERVFSPTVSACSPPLTHCPSLPHQPDVDDLKDLAQEEPEHHELAEAESDIRTVTLSGGLVMKDKAGKLGMEAGVQGGYEGEVQVEERLWSDGSHSATYTSSDIGGFLIGAKLAGKQPFTKGKGGKPTGRGSAGIADKVGKEWKGTTSTTVAWDKNGELSKLIITMDDQVMDTLYKVGIDADATLPYGFAAGIASGRSGQDGTVSSRQFIIDFNQYPELRDRLGPEIDEIFPRDDEGRLIRDDVEIDGGDADVGEVYEAATQHANVRELEYDASKVKKSGDALLTWRDVDLFKAEFTSVDKEKTLSESSFVVTDVDGKKQKMSPAPKCEAKDFEQPENYYSDDFSDPPTSTADSNHDLGAEHHSNGKPKYTEGTYPGTDYDGDVPGDAADRVHSLVDEYSEAFPDKNILVVKDFRHFSFRGSTGWEHLATVDGMDVIAIDEGTVKNKGDGGWINWGFTGSYDYDPDTKTVRFEEK</sequence>
<evidence type="ECO:0000313" key="3">
    <source>
        <dbReference type="EMBL" id="RPF22947.1"/>
    </source>
</evidence>
<gene>
    <name evidence="3" type="ORF">EDD34_3626</name>
</gene>
<proteinExistence type="predicted"/>